<dbReference type="Proteomes" id="UP000230759">
    <property type="component" value="Unassembled WGS sequence"/>
</dbReference>
<evidence type="ECO:0000256" key="2">
    <source>
        <dbReference type="ARBA" id="ARBA00022475"/>
    </source>
</evidence>
<sequence>MRPDIFSILLPGLVALGTAFFLTPLVIKFARKFRIIDDPKINRHIKVIHTYPVPRAGGLATFLAIAASSLVFLPLDKHLIGILAGAILITLVGILDDKYNLNPYLRLFLGFMAALFPIAAGIGIAFISRPGGGIIDLSQPQLVFDFWGKTRSIWVLSDLFALFWIVFIMNMLNMGAKGVDGQLPGVVAIAAISIVAFSLKFAQDPNQWPIIILSTIVAGAYLGFLPWNFFPQKIMPGYSGSTLAGYLLAVLTILSTTKVGILTVVLGVPLIDTGYTILRRILAGKSPVWGDRGHLHHKLLGLGWGKRKVALFYWLITAVLGILALNLNTDSKLYIMVGITVVLGGLFIWLTYRSRLSK</sequence>
<dbReference type="GO" id="GO:0071555">
    <property type="term" value="P:cell wall organization"/>
    <property type="evidence" value="ECO:0007669"/>
    <property type="project" value="TreeGrafter"/>
</dbReference>
<evidence type="ECO:0000256" key="6">
    <source>
        <dbReference type="ARBA" id="ARBA00023136"/>
    </source>
</evidence>
<gene>
    <name evidence="9" type="ORF">COX04_01670</name>
</gene>
<dbReference type="GO" id="GO:0009103">
    <property type="term" value="P:lipopolysaccharide biosynthetic process"/>
    <property type="evidence" value="ECO:0007669"/>
    <property type="project" value="TreeGrafter"/>
</dbReference>
<dbReference type="GO" id="GO:0016780">
    <property type="term" value="F:phosphotransferase activity, for other substituted phosphate groups"/>
    <property type="evidence" value="ECO:0007669"/>
    <property type="project" value="InterPro"/>
</dbReference>
<feature type="transmembrane region" description="Helical" evidence="8">
    <location>
        <begin position="6"/>
        <end position="30"/>
    </location>
</feature>
<comment type="subcellular location">
    <subcellularLocation>
        <location evidence="1">Cell membrane</location>
        <topology evidence="1">Multi-pass membrane protein</topology>
    </subcellularLocation>
</comment>
<dbReference type="PANTHER" id="PTHR22926">
    <property type="entry name" value="PHOSPHO-N-ACETYLMURAMOYL-PENTAPEPTIDE-TRANSFERASE"/>
    <property type="match status" value="1"/>
</dbReference>
<dbReference type="PANTHER" id="PTHR22926:SF3">
    <property type="entry name" value="UNDECAPRENYL-PHOSPHATE ALPHA-N-ACETYLGLUCOSAMINYL 1-PHOSPHATE TRANSFERASE"/>
    <property type="match status" value="1"/>
</dbReference>
<keyword evidence="2" id="KW-1003">Cell membrane</keyword>
<dbReference type="EMBL" id="PCSV01000039">
    <property type="protein sequence ID" value="PIP57052.1"/>
    <property type="molecule type" value="Genomic_DNA"/>
</dbReference>
<keyword evidence="3" id="KW-0808">Transferase</keyword>
<accession>A0A2H0BH98</accession>
<feature type="transmembrane region" description="Helical" evidence="8">
    <location>
        <begin position="208"/>
        <end position="230"/>
    </location>
</feature>
<feature type="transmembrane region" description="Helical" evidence="8">
    <location>
        <begin position="107"/>
        <end position="127"/>
    </location>
</feature>
<evidence type="ECO:0000313" key="10">
    <source>
        <dbReference type="Proteomes" id="UP000230759"/>
    </source>
</evidence>
<dbReference type="InterPro" id="IPR000715">
    <property type="entry name" value="Glycosyl_transferase_4"/>
</dbReference>
<feature type="transmembrane region" description="Helical" evidence="8">
    <location>
        <begin position="183"/>
        <end position="202"/>
    </location>
</feature>
<evidence type="ECO:0008006" key="11">
    <source>
        <dbReference type="Google" id="ProtNLM"/>
    </source>
</evidence>
<keyword evidence="6 8" id="KW-0472">Membrane</keyword>
<feature type="transmembrane region" description="Helical" evidence="8">
    <location>
        <begin position="333"/>
        <end position="352"/>
    </location>
</feature>
<evidence type="ECO:0000256" key="4">
    <source>
        <dbReference type="ARBA" id="ARBA00022692"/>
    </source>
</evidence>
<dbReference type="Pfam" id="PF00953">
    <property type="entry name" value="Glycos_transf_4"/>
    <property type="match status" value="1"/>
</dbReference>
<keyword evidence="7" id="KW-0479">Metal-binding</keyword>
<dbReference type="CDD" id="cd06853">
    <property type="entry name" value="GT_WecA_like"/>
    <property type="match status" value="1"/>
</dbReference>
<feature type="transmembrane region" description="Helical" evidence="8">
    <location>
        <begin position="78"/>
        <end position="95"/>
    </location>
</feature>
<feature type="transmembrane region" description="Helical" evidence="8">
    <location>
        <begin position="152"/>
        <end position="171"/>
    </location>
</feature>
<dbReference type="GO" id="GO:0046872">
    <property type="term" value="F:metal ion binding"/>
    <property type="evidence" value="ECO:0007669"/>
    <property type="project" value="UniProtKB-KW"/>
</dbReference>
<keyword evidence="5 8" id="KW-1133">Transmembrane helix</keyword>
<evidence type="ECO:0000256" key="1">
    <source>
        <dbReference type="ARBA" id="ARBA00004651"/>
    </source>
</evidence>
<dbReference type="AlphaFoldDB" id="A0A2H0BH98"/>
<keyword evidence="7" id="KW-0460">Magnesium</keyword>
<feature type="transmembrane region" description="Helical" evidence="8">
    <location>
        <begin position="237"/>
        <end position="254"/>
    </location>
</feature>
<evidence type="ECO:0000256" key="8">
    <source>
        <dbReference type="SAM" id="Phobius"/>
    </source>
</evidence>
<comment type="cofactor">
    <cofactor evidence="7">
        <name>Mg(2+)</name>
        <dbReference type="ChEBI" id="CHEBI:18420"/>
    </cofactor>
</comment>
<feature type="transmembrane region" description="Helical" evidence="8">
    <location>
        <begin position="51"/>
        <end position="72"/>
    </location>
</feature>
<protein>
    <recommendedName>
        <fullName evidence="11">Undecaprenyl-phosphate alpha-N-acetylglucosaminyl 1-phosphate transferase</fullName>
    </recommendedName>
</protein>
<evidence type="ECO:0000256" key="5">
    <source>
        <dbReference type="ARBA" id="ARBA00022989"/>
    </source>
</evidence>
<organism evidence="9 10">
    <name type="scientific">Candidatus Woesebacteria bacterium CG22_combo_CG10-13_8_21_14_all_45_10</name>
    <dbReference type="NCBI Taxonomy" id="1975060"/>
    <lineage>
        <taxon>Bacteria</taxon>
        <taxon>Candidatus Woeseibacteriota</taxon>
    </lineage>
</organism>
<dbReference type="GO" id="GO:0005886">
    <property type="term" value="C:plasma membrane"/>
    <property type="evidence" value="ECO:0007669"/>
    <property type="project" value="UniProtKB-SubCell"/>
</dbReference>
<name>A0A2H0BH98_9BACT</name>
<keyword evidence="4 8" id="KW-0812">Transmembrane</keyword>
<feature type="binding site" evidence="7">
    <location>
        <position position="173"/>
    </location>
    <ligand>
        <name>Mg(2+)</name>
        <dbReference type="ChEBI" id="CHEBI:18420"/>
    </ligand>
</feature>
<evidence type="ECO:0000313" key="9">
    <source>
        <dbReference type="EMBL" id="PIP57052.1"/>
    </source>
</evidence>
<evidence type="ECO:0000256" key="3">
    <source>
        <dbReference type="ARBA" id="ARBA00022679"/>
    </source>
</evidence>
<comment type="caution">
    <text evidence="9">The sequence shown here is derived from an EMBL/GenBank/DDBJ whole genome shotgun (WGS) entry which is preliminary data.</text>
</comment>
<feature type="transmembrane region" description="Helical" evidence="8">
    <location>
        <begin position="309"/>
        <end position="327"/>
    </location>
</feature>
<evidence type="ECO:0000256" key="7">
    <source>
        <dbReference type="PIRSR" id="PIRSR600715-1"/>
    </source>
</evidence>
<reference evidence="9 10" key="1">
    <citation type="submission" date="2017-09" db="EMBL/GenBank/DDBJ databases">
        <title>Depth-based differentiation of microbial function through sediment-hosted aquifers and enrichment of novel symbionts in the deep terrestrial subsurface.</title>
        <authorList>
            <person name="Probst A.J."/>
            <person name="Ladd B."/>
            <person name="Jarett J.K."/>
            <person name="Geller-Mcgrath D.E."/>
            <person name="Sieber C.M."/>
            <person name="Emerson J.B."/>
            <person name="Anantharaman K."/>
            <person name="Thomas B.C."/>
            <person name="Malmstrom R."/>
            <person name="Stieglmeier M."/>
            <person name="Klingl A."/>
            <person name="Woyke T."/>
            <person name="Ryan C.M."/>
            <person name="Banfield J.F."/>
        </authorList>
    </citation>
    <scope>NUCLEOTIDE SEQUENCE [LARGE SCALE GENOMIC DNA]</scope>
    <source>
        <strain evidence="9">CG22_combo_CG10-13_8_21_14_all_45_10</strain>
    </source>
</reference>
<proteinExistence type="predicted"/>
<dbReference type="GO" id="GO:0044038">
    <property type="term" value="P:cell wall macromolecule biosynthetic process"/>
    <property type="evidence" value="ECO:0007669"/>
    <property type="project" value="TreeGrafter"/>
</dbReference>